<dbReference type="Gene3D" id="3.40.50.12780">
    <property type="entry name" value="N-terminal domain of ligase-like"/>
    <property type="match status" value="1"/>
</dbReference>
<dbReference type="GO" id="GO:0006631">
    <property type="term" value="P:fatty acid metabolic process"/>
    <property type="evidence" value="ECO:0007669"/>
    <property type="project" value="TreeGrafter"/>
</dbReference>
<name>A0A814BXP5_9BILA</name>
<dbReference type="InterPro" id="IPR045851">
    <property type="entry name" value="AMP-bd_C_sf"/>
</dbReference>
<dbReference type="Pfam" id="PF00501">
    <property type="entry name" value="AMP-binding"/>
    <property type="match status" value="1"/>
</dbReference>
<evidence type="ECO:0000313" key="5">
    <source>
        <dbReference type="Proteomes" id="UP000663879"/>
    </source>
</evidence>
<feature type="domain" description="AMP-dependent synthetase/ligase" evidence="2">
    <location>
        <begin position="28"/>
        <end position="423"/>
    </location>
</feature>
<evidence type="ECO:0000256" key="1">
    <source>
        <dbReference type="ARBA" id="ARBA00006432"/>
    </source>
</evidence>
<organism evidence="4 5">
    <name type="scientific">Brachionus calyciflorus</name>
    <dbReference type="NCBI Taxonomy" id="104777"/>
    <lineage>
        <taxon>Eukaryota</taxon>
        <taxon>Metazoa</taxon>
        <taxon>Spiralia</taxon>
        <taxon>Gnathifera</taxon>
        <taxon>Rotifera</taxon>
        <taxon>Eurotatoria</taxon>
        <taxon>Monogononta</taxon>
        <taxon>Pseudotrocha</taxon>
        <taxon>Ploima</taxon>
        <taxon>Brachionidae</taxon>
        <taxon>Brachionus</taxon>
    </lineage>
</organism>
<feature type="domain" description="AMP-binding enzyme C-terminal" evidence="3">
    <location>
        <begin position="477"/>
        <end position="553"/>
    </location>
</feature>
<protein>
    <submittedName>
        <fullName evidence="4">Uncharacterized protein</fullName>
    </submittedName>
</protein>
<dbReference type="Gene3D" id="3.30.300.30">
    <property type="match status" value="1"/>
</dbReference>
<dbReference type="PANTHER" id="PTHR43201:SF8">
    <property type="entry name" value="ACYL-COA SYNTHETASE FAMILY MEMBER 3"/>
    <property type="match status" value="1"/>
</dbReference>
<dbReference type="InterPro" id="IPR025110">
    <property type="entry name" value="AMP-bd_C"/>
</dbReference>
<dbReference type="GO" id="GO:0031956">
    <property type="term" value="F:medium-chain fatty acid-CoA ligase activity"/>
    <property type="evidence" value="ECO:0007669"/>
    <property type="project" value="TreeGrafter"/>
</dbReference>
<dbReference type="Pfam" id="PF13193">
    <property type="entry name" value="AMP-binding_C"/>
    <property type="match status" value="1"/>
</dbReference>
<dbReference type="InterPro" id="IPR020845">
    <property type="entry name" value="AMP-binding_CS"/>
</dbReference>
<dbReference type="EMBL" id="CAJNOC010002477">
    <property type="protein sequence ID" value="CAF0935488.1"/>
    <property type="molecule type" value="Genomic_DNA"/>
</dbReference>
<evidence type="ECO:0000259" key="2">
    <source>
        <dbReference type="Pfam" id="PF00501"/>
    </source>
</evidence>
<accession>A0A814BXP5</accession>
<comment type="similarity">
    <text evidence="1">Belongs to the ATP-dependent AMP-binding enzyme family.</text>
</comment>
<dbReference type="InterPro" id="IPR000873">
    <property type="entry name" value="AMP-dep_synth/lig_dom"/>
</dbReference>
<sequence length="571" mass="65727">MFSVKTYFSKIPRLTRHFSTTPFRLNLSDKVFLTDKYDKFTFNQIFNLSNKLSQNLSNHYEKSDLNGEKIAVLCSNNYTYLISCLAVWMSNGVPLGINKNYPNNLIEYFINDSKCKLVINGITGQETNSHELNTLLDKNKVINLELNESTFYKEIPQTLVSNPYEKIQNLLNLDEMRQKEGIILYTSGTSGPPKGVVLTRSNILRTIETLVDAWKISSNDSLLHVLPLNHVHGLIYCLLTYLYAGCHVDMLPKFDAQKVWHKLLDKNNGINTFMGVPTVYVQLVNYYLNDLELQKKYPVDYIKEIFRSKIRLIVSGSAPLNVKTHREWDEITGYKILERYGMTEIGLGLSNPYIESGDRKRVAGAVGRPYGNTRVRIVEPNEDLDSKHVLVESGPDDDKFFEKSEFLFGELQVKGDMVFREYLNKPLQTKETFSDDGWFKTGDTAEFLKDQKIYKLIGRTSVDVIKSGGYKISALDIEKELLGHEMIDDVAVMGLKDPVWGQKIFALIVLKDVLKNKFNLDEFKAWCKRRLPKQSVPKLVKIIQKMPRNQLGKVNKKELIKIYEQEYNSKE</sequence>
<proteinExistence type="inferred from homology"/>
<dbReference type="OrthoDB" id="2962993at2759"/>
<dbReference type="PANTHER" id="PTHR43201">
    <property type="entry name" value="ACYL-COA SYNTHETASE"/>
    <property type="match status" value="1"/>
</dbReference>
<gene>
    <name evidence="4" type="ORF">OXX778_LOCUS13137</name>
</gene>
<dbReference type="Proteomes" id="UP000663879">
    <property type="component" value="Unassembled WGS sequence"/>
</dbReference>
<dbReference type="AlphaFoldDB" id="A0A814BXP5"/>
<reference evidence="4" key="1">
    <citation type="submission" date="2021-02" db="EMBL/GenBank/DDBJ databases">
        <authorList>
            <person name="Nowell W R."/>
        </authorList>
    </citation>
    <scope>NUCLEOTIDE SEQUENCE</scope>
    <source>
        <strain evidence="4">Ploen Becks lab</strain>
    </source>
</reference>
<dbReference type="SUPFAM" id="SSF56801">
    <property type="entry name" value="Acetyl-CoA synthetase-like"/>
    <property type="match status" value="1"/>
</dbReference>
<dbReference type="PROSITE" id="PS00455">
    <property type="entry name" value="AMP_BINDING"/>
    <property type="match status" value="1"/>
</dbReference>
<dbReference type="InterPro" id="IPR042099">
    <property type="entry name" value="ANL_N_sf"/>
</dbReference>
<evidence type="ECO:0000313" key="4">
    <source>
        <dbReference type="EMBL" id="CAF0935488.1"/>
    </source>
</evidence>
<evidence type="ECO:0000259" key="3">
    <source>
        <dbReference type="Pfam" id="PF13193"/>
    </source>
</evidence>
<comment type="caution">
    <text evidence="4">The sequence shown here is derived from an EMBL/GenBank/DDBJ whole genome shotgun (WGS) entry which is preliminary data.</text>
</comment>
<keyword evidence="5" id="KW-1185">Reference proteome</keyword>